<evidence type="ECO:0000259" key="3">
    <source>
        <dbReference type="Pfam" id="PF03446"/>
    </source>
</evidence>
<accession>A0A5R8PA21</accession>
<dbReference type="EMBL" id="VBUU01000022">
    <property type="protein sequence ID" value="TLG04660.1"/>
    <property type="molecule type" value="Genomic_DNA"/>
</dbReference>
<sequence>MTDNSTSVTVLGLGRIGAALAELFLRNGHPTTVWNRTPGKADHLDGLGARRTESVAEAIGAGELIVVAGVDTETATALVGEAGELVAGRDVLNVATGRPDQARELATLVTERGGRFLDGAILGVPQTLGSTDTLFLYSGSPEAQQRHADTLAELGTVNYLGADAGLAGLHDMAVLAGMYGLFGGFFQAVAMVDSEGVGAVPFTEDYLIPWLRSLLDLLPGLAAEIDSREFPVNFSDLAANRIGLDNIRTAARNQGVSTELLDPLQRLFDTQTELGRGADSFTAAVTGLRTSDRPAGVH</sequence>
<dbReference type="OrthoDB" id="4029976at2"/>
<dbReference type="PANTHER" id="PTHR43580">
    <property type="entry name" value="OXIDOREDUCTASE GLYR1-RELATED"/>
    <property type="match status" value="1"/>
</dbReference>
<evidence type="ECO:0000256" key="1">
    <source>
        <dbReference type="ARBA" id="ARBA00009080"/>
    </source>
</evidence>
<organism evidence="5 6">
    <name type="scientific">Nocardia cyriacigeorgica</name>
    <dbReference type="NCBI Taxonomy" id="135487"/>
    <lineage>
        <taxon>Bacteria</taxon>
        <taxon>Bacillati</taxon>
        <taxon>Actinomycetota</taxon>
        <taxon>Actinomycetes</taxon>
        <taxon>Mycobacteriales</taxon>
        <taxon>Nocardiaceae</taxon>
        <taxon>Nocardia</taxon>
    </lineage>
</organism>
<dbReference type="Gene3D" id="1.10.1040.10">
    <property type="entry name" value="N-(1-d-carboxylethyl)-l-norvaline Dehydrogenase, domain 2"/>
    <property type="match status" value="1"/>
</dbReference>
<protein>
    <submittedName>
        <fullName evidence="5">NAD(P)-dependent oxidoreductase</fullName>
    </submittedName>
</protein>
<proteinExistence type="inferred from homology"/>
<dbReference type="InterPro" id="IPR006115">
    <property type="entry name" value="6PGDH_NADP-bd"/>
</dbReference>
<dbReference type="SUPFAM" id="SSF51735">
    <property type="entry name" value="NAD(P)-binding Rossmann-fold domains"/>
    <property type="match status" value="1"/>
</dbReference>
<dbReference type="RefSeq" id="WP_138457415.1">
    <property type="nucleotide sequence ID" value="NZ_VBUU01000022.1"/>
</dbReference>
<dbReference type="InterPro" id="IPR015815">
    <property type="entry name" value="HIBADH-related"/>
</dbReference>
<dbReference type="GO" id="GO:0050661">
    <property type="term" value="F:NADP binding"/>
    <property type="evidence" value="ECO:0007669"/>
    <property type="project" value="InterPro"/>
</dbReference>
<dbReference type="InterPro" id="IPR013328">
    <property type="entry name" value="6PGD_dom2"/>
</dbReference>
<dbReference type="Pfam" id="PF21761">
    <property type="entry name" value="RedAm-like_C"/>
    <property type="match status" value="1"/>
</dbReference>
<dbReference type="Proteomes" id="UP000308349">
    <property type="component" value="Unassembled WGS sequence"/>
</dbReference>
<feature type="domain" description="NADPH-dependent reductive aminase-like C-terminal" evidence="4">
    <location>
        <begin position="163"/>
        <end position="289"/>
    </location>
</feature>
<evidence type="ECO:0000256" key="2">
    <source>
        <dbReference type="ARBA" id="ARBA00023002"/>
    </source>
</evidence>
<keyword evidence="2" id="KW-0560">Oxidoreductase</keyword>
<reference evidence="5 6" key="1">
    <citation type="submission" date="2019-05" db="EMBL/GenBank/DDBJ databases">
        <title>Genomes sequences of two Nocardia cyriacigeorgica environmental isolates, type strains Nocardia asteroides ATCC 19247 and Nocardia cyriacigeorgica DSM 44484.</title>
        <authorList>
            <person name="Vautrin F."/>
            <person name="Bergeron E."/>
            <person name="Dubost A."/>
            <person name="Abrouk D."/>
            <person name="Rodriguez Nava V."/>
            <person name="Pujic P."/>
        </authorList>
    </citation>
    <scope>NUCLEOTIDE SEQUENCE [LARGE SCALE GENOMIC DNA]</scope>
    <source>
        <strain evidence="5 6">EML 1456</strain>
    </source>
</reference>
<dbReference type="InterPro" id="IPR048666">
    <property type="entry name" value="RedAm-like_C"/>
</dbReference>
<evidence type="ECO:0000313" key="6">
    <source>
        <dbReference type="Proteomes" id="UP000308349"/>
    </source>
</evidence>
<dbReference type="Pfam" id="PF03446">
    <property type="entry name" value="NAD_binding_2"/>
    <property type="match status" value="1"/>
</dbReference>
<name>A0A5R8PA21_9NOCA</name>
<evidence type="ECO:0000259" key="4">
    <source>
        <dbReference type="Pfam" id="PF21761"/>
    </source>
</evidence>
<evidence type="ECO:0000313" key="5">
    <source>
        <dbReference type="EMBL" id="TLG04660.1"/>
    </source>
</evidence>
<dbReference type="GO" id="GO:0016491">
    <property type="term" value="F:oxidoreductase activity"/>
    <property type="evidence" value="ECO:0007669"/>
    <property type="project" value="UniProtKB-KW"/>
</dbReference>
<feature type="domain" description="6-phosphogluconate dehydrogenase NADP-binding" evidence="3">
    <location>
        <begin position="8"/>
        <end position="158"/>
    </location>
</feature>
<dbReference type="Gene3D" id="3.40.50.720">
    <property type="entry name" value="NAD(P)-binding Rossmann-like Domain"/>
    <property type="match status" value="1"/>
</dbReference>
<comment type="caution">
    <text evidence="5">The sequence shown here is derived from an EMBL/GenBank/DDBJ whole genome shotgun (WGS) entry which is preliminary data.</text>
</comment>
<dbReference type="PIRSF" id="PIRSF000103">
    <property type="entry name" value="HIBADH"/>
    <property type="match status" value="1"/>
</dbReference>
<dbReference type="PANTHER" id="PTHR43580:SF2">
    <property type="entry name" value="CYTOKINE-LIKE NUCLEAR FACTOR N-PAC"/>
    <property type="match status" value="1"/>
</dbReference>
<dbReference type="InterPro" id="IPR051265">
    <property type="entry name" value="HIBADH-related_NP60_sf"/>
</dbReference>
<dbReference type="InterPro" id="IPR036291">
    <property type="entry name" value="NAD(P)-bd_dom_sf"/>
</dbReference>
<dbReference type="AlphaFoldDB" id="A0A5R8PA21"/>
<comment type="similarity">
    <text evidence="1">Belongs to the HIBADH-related family.</text>
</comment>
<gene>
    <name evidence="5" type="ORF">FEK35_19700</name>
</gene>